<dbReference type="PANTHER" id="PTHR30537:SF3">
    <property type="entry name" value="TRANSCRIPTIONAL REGULATORY PROTEIN"/>
    <property type="match status" value="1"/>
</dbReference>
<dbReference type="STRING" id="441112.SAMN04488094_102337"/>
<dbReference type="Gene3D" id="1.10.10.10">
    <property type="entry name" value="Winged helix-like DNA-binding domain superfamily/Winged helix DNA-binding domain"/>
    <property type="match status" value="1"/>
</dbReference>
<dbReference type="InterPro" id="IPR005119">
    <property type="entry name" value="LysR_subst-bd"/>
</dbReference>
<dbReference type="PANTHER" id="PTHR30537">
    <property type="entry name" value="HTH-TYPE TRANSCRIPTIONAL REGULATOR"/>
    <property type="match status" value="1"/>
</dbReference>
<evidence type="ECO:0000313" key="6">
    <source>
        <dbReference type="EMBL" id="SFC04288.1"/>
    </source>
</evidence>
<evidence type="ECO:0000313" key="7">
    <source>
        <dbReference type="Proteomes" id="UP000198728"/>
    </source>
</evidence>
<name>A0A1I1G385_9RHOB</name>
<keyword evidence="7" id="KW-1185">Reference proteome</keyword>
<evidence type="ECO:0000256" key="2">
    <source>
        <dbReference type="ARBA" id="ARBA00023015"/>
    </source>
</evidence>
<keyword evidence="3" id="KW-0238">DNA-binding</keyword>
<proteinExistence type="inferred from homology"/>
<dbReference type="Pfam" id="PF00126">
    <property type="entry name" value="HTH_1"/>
    <property type="match status" value="1"/>
</dbReference>
<keyword evidence="2" id="KW-0805">Transcription regulation</keyword>
<feature type="domain" description="HTH lysR-type" evidence="5">
    <location>
        <begin position="5"/>
        <end position="62"/>
    </location>
</feature>
<organism evidence="6 7">
    <name type="scientific">Tropicimonas isoalkanivorans</name>
    <dbReference type="NCBI Taxonomy" id="441112"/>
    <lineage>
        <taxon>Bacteria</taxon>
        <taxon>Pseudomonadati</taxon>
        <taxon>Pseudomonadota</taxon>
        <taxon>Alphaproteobacteria</taxon>
        <taxon>Rhodobacterales</taxon>
        <taxon>Roseobacteraceae</taxon>
        <taxon>Tropicimonas</taxon>
    </lineage>
</organism>
<dbReference type="AlphaFoldDB" id="A0A1I1G385"/>
<dbReference type="InterPro" id="IPR000847">
    <property type="entry name" value="LysR_HTH_N"/>
</dbReference>
<dbReference type="OrthoDB" id="9796526at2"/>
<dbReference type="InterPro" id="IPR036390">
    <property type="entry name" value="WH_DNA-bd_sf"/>
</dbReference>
<dbReference type="Proteomes" id="UP000198728">
    <property type="component" value="Unassembled WGS sequence"/>
</dbReference>
<evidence type="ECO:0000256" key="3">
    <source>
        <dbReference type="ARBA" id="ARBA00023125"/>
    </source>
</evidence>
<evidence type="ECO:0000259" key="5">
    <source>
        <dbReference type="PROSITE" id="PS50931"/>
    </source>
</evidence>
<dbReference type="GO" id="GO:0003700">
    <property type="term" value="F:DNA-binding transcription factor activity"/>
    <property type="evidence" value="ECO:0007669"/>
    <property type="project" value="InterPro"/>
</dbReference>
<reference evidence="6 7" key="1">
    <citation type="submission" date="2016-10" db="EMBL/GenBank/DDBJ databases">
        <authorList>
            <person name="de Groot N.N."/>
        </authorList>
    </citation>
    <scope>NUCLEOTIDE SEQUENCE [LARGE SCALE GENOMIC DNA]</scope>
    <source>
        <strain evidence="6 7">DSM 19548</strain>
    </source>
</reference>
<dbReference type="SUPFAM" id="SSF46785">
    <property type="entry name" value="Winged helix' DNA-binding domain"/>
    <property type="match status" value="1"/>
</dbReference>
<comment type="similarity">
    <text evidence="1">Belongs to the LysR transcriptional regulatory family.</text>
</comment>
<dbReference type="RefSeq" id="WP_093359697.1">
    <property type="nucleotide sequence ID" value="NZ_FOLG01000002.1"/>
</dbReference>
<dbReference type="SUPFAM" id="SSF53850">
    <property type="entry name" value="Periplasmic binding protein-like II"/>
    <property type="match status" value="1"/>
</dbReference>
<dbReference type="GO" id="GO:0043565">
    <property type="term" value="F:sequence-specific DNA binding"/>
    <property type="evidence" value="ECO:0007669"/>
    <property type="project" value="TreeGrafter"/>
</dbReference>
<evidence type="ECO:0000256" key="1">
    <source>
        <dbReference type="ARBA" id="ARBA00009437"/>
    </source>
</evidence>
<accession>A0A1I1G385</accession>
<evidence type="ECO:0000256" key="4">
    <source>
        <dbReference type="ARBA" id="ARBA00023163"/>
    </source>
</evidence>
<dbReference type="PROSITE" id="PS50931">
    <property type="entry name" value="HTH_LYSR"/>
    <property type="match status" value="1"/>
</dbReference>
<dbReference type="EMBL" id="FOLG01000002">
    <property type="protein sequence ID" value="SFC04288.1"/>
    <property type="molecule type" value="Genomic_DNA"/>
</dbReference>
<gene>
    <name evidence="6" type="ORF">SAMN04488094_102337</name>
</gene>
<keyword evidence="4" id="KW-0804">Transcription</keyword>
<dbReference type="InterPro" id="IPR058163">
    <property type="entry name" value="LysR-type_TF_proteobact-type"/>
</dbReference>
<dbReference type="InterPro" id="IPR036388">
    <property type="entry name" value="WH-like_DNA-bd_sf"/>
</dbReference>
<protein>
    <submittedName>
        <fullName evidence="6">Transcriptional regulator, LysR family</fullName>
    </submittedName>
</protein>
<dbReference type="Pfam" id="PF03466">
    <property type="entry name" value="LysR_substrate"/>
    <property type="match status" value="1"/>
</dbReference>
<dbReference type="Gene3D" id="3.40.190.290">
    <property type="match status" value="1"/>
</dbReference>
<dbReference type="GO" id="GO:0006351">
    <property type="term" value="P:DNA-templated transcription"/>
    <property type="evidence" value="ECO:0007669"/>
    <property type="project" value="TreeGrafter"/>
</dbReference>
<sequence>MKPPPSLDDLSLFLRVADAGSLSAASQASGVSLPTLGRHMTRLEAHLGRRLFLRGAKGYALTAEGRALAEEALALRAAEERIHRWRDGGSRAVRVRITAGNWTSRFLARHIARFWSADAPWVPEFVASNRNVDIARREADIGIRNRRPEQDWMAGRRTLRIDYAEYGTDPAVAGYITLRRDGPTTPSERWLWRTRAEQVVMQASDARLAMDLATSGAGRVILPTFVGDAEPALRRLSPPIAEISHEEWLVSHHEARNDPPVRAALDALTRVLTDRDLRPAPV</sequence>